<organism evidence="2">
    <name type="scientific">marine sediment metagenome</name>
    <dbReference type="NCBI Taxonomy" id="412755"/>
    <lineage>
        <taxon>unclassified sequences</taxon>
        <taxon>metagenomes</taxon>
        <taxon>ecological metagenomes</taxon>
    </lineage>
</organism>
<evidence type="ECO:0000313" key="2">
    <source>
        <dbReference type="EMBL" id="GAG21423.1"/>
    </source>
</evidence>
<reference evidence="2" key="1">
    <citation type="journal article" date="2014" name="Front. Microbiol.">
        <title>High frequency of phylogenetically diverse reductive dehalogenase-homologous genes in deep subseafloor sedimentary metagenomes.</title>
        <authorList>
            <person name="Kawai M."/>
            <person name="Futagami T."/>
            <person name="Toyoda A."/>
            <person name="Takaki Y."/>
            <person name="Nishi S."/>
            <person name="Hori S."/>
            <person name="Arai W."/>
            <person name="Tsubouchi T."/>
            <person name="Morono Y."/>
            <person name="Uchiyama I."/>
            <person name="Ito T."/>
            <person name="Fujiyama A."/>
            <person name="Inagaki F."/>
            <person name="Takami H."/>
        </authorList>
    </citation>
    <scope>NUCLEOTIDE SEQUENCE</scope>
    <source>
        <strain evidence="2">Expedition CK06-06</strain>
    </source>
</reference>
<gene>
    <name evidence="2" type="ORF">S01H1_51219</name>
</gene>
<feature type="region of interest" description="Disordered" evidence="1">
    <location>
        <begin position="1"/>
        <end position="25"/>
    </location>
</feature>
<protein>
    <submittedName>
        <fullName evidence="2">Uncharacterized protein</fullName>
    </submittedName>
</protein>
<comment type="caution">
    <text evidence="2">The sequence shown here is derived from an EMBL/GenBank/DDBJ whole genome shotgun (WGS) entry which is preliminary data.</text>
</comment>
<dbReference type="EMBL" id="BARS01033045">
    <property type="protein sequence ID" value="GAG21423.1"/>
    <property type="molecule type" value="Genomic_DNA"/>
</dbReference>
<sequence>MPENSRSREVRGAEPSVWGPADTPPVNTCGKAAENELWVALFLSRPVVGMLD</sequence>
<name>X0WA00_9ZZZZ</name>
<accession>X0WA00</accession>
<feature type="non-terminal residue" evidence="2">
    <location>
        <position position="52"/>
    </location>
</feature>
<feature type="compositionally biased region" description="Basic and acidic residues" evidence="1">
    <location>
        <begin position="1"/>
        <end position="12"/>
    </location>
</feature>
<evidence type="ECO:0000256" key="1">
    <source>
        <dbReference type="SAM" id="MobiDB-lite"/>
    </source>
</evidence>
<proteinExistence type="predicted"/>
<dbReference type="AlphaFoldDB" id="X0WA00"/>